<feature type="transmembrane region" description="Helical" evidence="1">
    <location>
        <begin position="102"/>
        <end position="126"/>
    </location>
</feature>
<proteinExistence type="predicted"/>
<keyword evidence="4" id="KW-1185">Reference proteome</keyword>
<protein>
    <recommendedName>
        <fullName evidence="5">DUF4064 domain-containing protein</fullName>
    </recommendedName>
</protein>
<gene>
    <name evidence="3" type="ORF">GCM10009627_15460</name>
</gene>
<reference evidence="4" key="1">
    <citation type="journal article" date="2019" name="Int. J. Syst. Evol. Microbiol.">
        <title>The Global Catalogue of Microorganisms (GCM) 10K type strain sequencing project: providing services to taxonomists for standard genome sequencing and annotation.</title>
        <authorList>
            <consortium name="The Broad Institute Genomics Platform"/>
            <consortium name="The Broad Institute Genome Sequencing Center for Infectious Disease"/>
            <person name="Wu L."/>
            <person name="Ma J."/>
        </authorList>
    </citation>
    <scope>NUCLEOTIDE SEQUENCE [LARGE SCALE GENOMIC DNA]</scope>
    <source>
        <strain evidence="4">JCM 12140</strain>
    </source>
</reference>
<feature type="chain" id="PRO_5045865817" description="DUF4064 domain-containing protein" evidence="2">
    <location>
        <begin position="29"/>
        <end position="129"/>
    </location>
</feature>
<keyword evidence="1" id="KW-0812">Transmembrane</keyword>
<evidence type="ECO:0000313" key="3">
    <source>
        <dbReference type="EMBL" id="GAA1493200.1"/>
    </source>
</evidence>
<feature type="transmembrane region" description="Helical" evidence="1">
    <location>
        <begin position="70"/>
        <end position="90"/>
    </location>
</feature>
<evidence type="ECO:0000256" key="1">
    <source>
        <dbReference type="SAM" id="Phobius"/>
    </source>
</evidence>
<evidence type="ECO:0000256" key="2">
    <source>
        <dbReference type="SAM" id="SignalP"/>
    </source>
</evidence>
<feature type="signal peptide" evidence="2">
    <location>
        <begin position="1"/>
        <end position="28"/>
    </location>
</feature>
<keyword evidence="2" id="KW-0732">Signal</keyword>
<sequence length="129" mass="13407">MRETRLTQVMAWVVPSIALALMAGQAWACVLTDMHTAPIDAAYRATDESGRGVLRAPPADVRAADLVQGITWFASLPVVIAATLVAASALKRVRAARAALVFAYVVTCVGICGAVVGLGVTVFGALEIL</sequence>
<organism evidence="3 4">
    <name type="scientific">Curtobacterium herbarum</name>
    <dbReference type="NCBI Taxonomy" id="150122"/>
    <lineage>
        <taxon>Bacteria</taxon>
        <taxon>Bacillati</taxon>
        <taxon>Actinomycetota</taxon>
        <taxon>Actinomycetes</taxon>
        <taxon>Micrococcales</taxon>
        <taxon>Microbacteriaceae</taxon>
        <taxon>Curtobacterium</taxon>
    </lineage>
</organism>
<dbReference type="EMBL" id="BAAAJX010000005">
    <property type="protein sequence ID" value="GAA1493200.1"/>
    <property type="molecule type" value="Genomic_DNA"/>
</dbReference>
<keyword evidence="1" id="KW-0472">Membrane</keyword>
<keyword evidence="1" id="KW-1133">Transmembrane helix</keyword>
<dbReference type="RefSeq" id="WP_204610543.1">
    <property type="nucleotide sequence ID" value="NZ_BAAAJX010000005.1"/>
</dbReference>
<evidence type="ECO:0008006" key="5">
    <source>
        <dbReference type="Google" id="ProtNLM"/>
    </source>
</evidence>
<accession>A0ABP4K2V5</accession>
<evidence type="ECO:0000313" key="4">
    <source>
        <dbReference type="Proteomes" id="UP001501742"/>
    </source>
</evidence>
<name>A0ABP4K2V5_9MICO</name>
<comment type="caution">
    <text evidence="3">The sequence shown here is derived from an EMBL/GenBank/DDBJ whole genome shotgun (WGS) entry which is preliminary data.</text>
</comment>
<dbReference type="Proteomes" id="UP001501742">
    <property type="component" value="Unassembled WGS sequence"/>
</dbReference>